<feature type="transmembrane region" description="Helical" evidence="2">
    <location>
        <begin position="680"/>
        <end position="700"/>
    </location>
</feature>
<dbReference type="InterPro" id="IPR036465">
    <property type="entry name" value="vWFA_dom_sf"/>
</dbReference>
<evidence type="ECO:0000256" key="2">
    <source>
        <dbReference type="SAM" id="Phobius"/>
    </source>
</evidence>
<keyword evidence="2" id="KW-1133">Transmembrane helix</keyword>
<name>A0A2I1KRS2_9ACTO</name>
<evidence type="ECO:0000313" key="5">
    <source>
        <dbReference type="Proteomes" id="UP000234778"/>
    </source>
</evidence>
<keyword evidence="2" id="KW-0472">Membrane</keyword>
<gene>
    <name evidence="4" type="ORF">CYJ26_07815</name>
</gene>
<feature type="domain" description="VWFA" evidence="3">
    <location>
        <begin position="64"/>
        <end position="300"/>
    </location>
</feature>
<accession>A0A2I1KRS2</accession>
<evidence type="ECO:0000259" key="3">
    <source>
        <dbReference type="PROSITE" id="PS50234"/>
    </source>
</evidence>
<feature type="compositionally biased region" description="Low complexity" evidence="1">
    <location>
        <begin position="858"/>
        <end position="871"/>
    </location>
</feature>
<dbReference type="EMBL" id="PKHA01000008">
    <property type="protein sequence ID" value="PKY98308.1"/>
    <property type="molecule type" value="Genomic_DNA"/>
</dbReference>
<dbReference type="SUPFAM" id="SSF53300">
    <property type="entry name" value="vWA-like"/>
    <property type="match status" value="1"/>
</dbReference>
<evidence type="ECO:0000256" key="1">
    <source>
        <dbReference type="SAM" id="MobiDB-lite"/>
    </source>
</evidence>
<feature type="compositionally biased region" description="Pro residues" evidence="1">
    <location>
        <begin position="968"/>
        <end position="986"/>
    </location>
</feature>
<sequence length="1010" mass="103130">MVREMTTMWRRLAAVAAGLVLGAASLVSPGLVLPAQAATTDAKAASIAGLDEFGACMAGAGRGSLVFLIDQSGSLRQSDPDKARVTAGHYLADRLASFAQSAKVTLDVRVAGFAADYAAAGEWTAISEASSGAIKQTITQVGEDIKNFDTDYWNALEGARADLVGHDSSGCRAIAWFSDGAFDLDVRTSDSAKDQFGTDKGYAPGADLSTQEGTAAAEQAGVSDLCRPTGVVDQTRAAGITILGIGLNDGSADFSLMRRITEAAGKDVDGLERCGDQTQPVGEFYPVSDIDSLLMAFDSIAAAGTTVDTRNISICQAKACTQGEVAFVLDGALDEAHILASSSVDGLDAYLYRPGQDEPLVLSSRQTQERQDEGVTSRWITPRTLEISADAAHTPAWDGVWRLAFVDNAAASQGEEIQINLKLSSPAQLVWEDLSRTELRAGETVKDVQLRLYDRPDGAPVDPQRITGTLNATVTLQDAQGQQVTLFETDDAADLAGGHDITVPADLAPGAATMTRTITLTTPDATGVDGARVPGTTLSPTVVTEQVTLVPPLNFPTVAAALTFPLLEKETAATGTVGVSGPGCVWLDPGAVTLTGAPAEAGEVTISSSHSSAESCLEVADGATADLEVSLSTKDHANGSVTGSLEVSISPLGHADQARSTTVAFNGEMRRPLNVTTTSATFVVALVLGIAIPILLLYLVKYLMARVPAGGLVIGRTVVEVPSDGQPPSVDLSSRDLKQLAVRKGTRELSTDGYVLRAHPGLAPTSVPQVRLDQPQAPSVSGSLEGQRGGHAVLPLSVRGNWVVVLDQPDSPRTVTLLVFSPSLERSDIDRITQDAAKRLPSRVATLAASNRGTKNEAAGANQPGPAAAQATVLPPPSAGASGFSTPMPPAGSSAVSPVPVPGTAPMPAPMPVPGPSAPAPGAAAPGAPVPGSASSLYSRSVPSAASASSSYGHVPSGPTASSAPTAGPTPAPDSPAPAGPPPFSFPLPGSQGSDSAGGPASAPPPPGQS</sequence>
<feature type="compositionally biased region" description="Low complexity" evidence="1">
    <location>
        <begin position="920"/>
        <end position="967"/>
    </location>
</feature>
<feature type="region of interest" description="Disordered" evidence="1">
    <location>
        <begin position="848"/>
        <end position="1010"/>
    </location>
</feature>
<dbReference type="Proteomes" id="UP000234778">
    <property type="component" value="Unassembled WGS sequence"/>
</dbReference>
<protein>
    <recommendedName>
        <fullName evidence="3">VWFA domain-containing protein</fullName>
    </recommendedName>
</protein>
<dbReference type="InterPro" id="IPR002035">
    <property type="entry name" value="VWF_A"/>
</dbReference>
<dbReference type="Gene3D" id="3.40.50.410">
    <property type="entry name" value="von Willebrand factor, type A domain"/>
    <property type="match status" value="1"/>
</dbReference>
<evidence type="ECO:0000313" key="4">
    <source>
        <dbReference type="EMBL" id="PKY98308.1"/>
    </source>
</evidence>
<dbReference type="PROSITE" id="PS50234">
    <property type="entry name" value="VWFA"/>
    <property type="match status" value="1"/>
</dbReference>
<keyword evidence="2" id="KW-0812">Transmembrane</keyword>
<comment type="caution">
    <text evidence="4">The sequence shown here is derived from an EMBL/GenBank/DDBJ whole genome shotgun (WGS) entry which is preliminary data.</text>
</comment>
<proteinExistence type="predicted"/>
<feature type="compositionally biased region" description="Pro residues" evidence="1">
    <location>
        <begin position="899"/>
        <end position="919"/>
    </location>
</feature>
<reference evidence="4 5" key="1">
    <citation type="submission" date="2017-12" db="EMBL/GenBank/DDBJ databases">
        <title>Phylogenetic diversity of female urinary microbiome.</title>
        <authorList>
            <person name="Thomas-White K."/>
            <person name="Wolfe A.J."/>
        </authorList>
    </citation>
    <scope>NUCLEOTIDE SEQUENCE [LARGE SCALE GENOMIC DNA]</scope>
    <source>
        <strain evidence="4 5">UMB0319</strain>
    </source>
</reference>
<dbReference type="AlphaFoldDB" id="A0A2I1KRS2"/>
<feature type="compositionally biased region" description="Low complexity" evidence="1">
    <location>
        <begin position="987"/>
        <end position="1001"/>
    </location>
</feature>
<organism evidence="4 5">
    <name type="scientific">Actinomyces urogenitalis</name>
    <dbReference type="NCBI Taxonomy" id="103621"/>
    <lineage>
        <taxon>Bacteria</taxon>
        <taxon>Bacillati</taxon>
        <taxon>Actinomycetota</taxon>
        <taxon>Actinomycetes</taxon>
        <taxon>Actinomycetales</taxon>
        <taxon>Actinomycetaceae</taxon>
        <taxon>Actinomyces</taxon>
    </lineage>
</organism>